<dbReference type="Proteomes" id="UP001143304">
    <property type="component" value="Unassembled WGS sequence"/>
</dbReference>
<dbReference type="SUPFAM" id="SSF52151">
    <property type="entry name" value="FabD/lysophospholipase-like"/>
    <property type="match status" value="1"/>
</dbReference>
<reference evidence="3" key="1">
    <citation type="submission" date="2019-02" db="EMBL/GenBank/DDBJ databases">
        <authorList>
            <person name="Li S.-H."/>
        </authorList>
    </citation>
    <scope>NUCLEOTIDE SEQUENCE</scope>
    <source>
        <strain evidence="3">IMCC11814</strain>
    </source>
</reference>
<dbReference type="EMBL" id="SHNO01000001">
    <property type="protein sequence ID" value="MCX2977839.1"/>
    <property type="molecule type" value="Genomic_DNA"/>
</dbReference>
<comment type="caution">
    <text evidence="3">The sequence shown here is derived from an EMBL/GenBank/DDBJ whole genome shotgun (WGS) entry which is preliminary data.</text>
</comment>
<organism evidence="3 4">
    <name type="scientific">Candidatus Marimicrobium litorale</name>
    <dbReference type="NCBI Taxonomy" id="2518991"/>
    <lineage>
        <taxon>Bacteria</taxon>
        <taxon>Pseudomonadati</taxon>
        <taxon>Pseudomonadota</taxon>
        <taxon>Gammaproteobacteria</taxon>
        <taxon>Cellvibrionales</taxon>
        <taxon>Halieaceae</taxon>
        <taxon>Marimicrobium</taxon>
    </lineage>
</organism>
<keyword evidence="1" id="KW-0443">Lipid metabolism</keyword>
<evidence type="ECO:0000313" key="4">
    <source>
        <dbReference type="Proteomes" id="UP001143304"/>
    </source>
</evidence>
<accession>A0ABT3T705</accession>
<evidence type="ECO:0000259" key="2">
    <source>
        <dbReference type="Pfam" id="PF01734"/>
    </source>
</evidence>
<dbReference type="InterPro" id="IPR002641">
    <property type="entry name" value="PNPLA_dom"/>
</dbReference>
<protein>
    <submittedName>
        <fullName evidence="3">Patatin-like phospholipase family protein</fullName>
    </submittedName>
</protein>
<proteinExistence type="predicted"/>
<name>A0ABT3T705_9GAMM</name>
<dbReference type="InterPro" id="IPR016035">
    <property type="entry name" value="Acyl_Trfase/lysoPLipase"/>
</dbReference>
<dbReference type="RefSeq" id="WP_279249547.1">
    <property type="nucleotide sequence ID" value="NZ_SHNO01000001.1"/>
</dbReference>
<dbReference type="Pfam" id="PF01734">
    <property type="entry name" value="Patatin"/>
    <property type="match status" value="1"/>
</dbReference>
<keyword evidence="4" id="KW-1185">Reference proteome</keyword>
<feature type="domain" description="PNPLA" evidence="2">
    <location>
        <begin position="68"/>
        <end position="245"/>
    </location>
</feature>
<sequence length="357" mass="39400">MASVDKALRIYLGRKAAALIDERGWSPDLFNLLLGASGGAKWLILSQLDRVLFGDFLQGGTGSLSTLGSSIGAWRHTCLAMPDPVAAIERMEEAYLDQRYSAKPDTREVSKVSLGILEHTLGRDGAEHLLQHPRVQTHIVTARGRGAAGSSSHTLLATAMGSAALSNAVSRRLLKLHFQRVMFHTGAAPAAQMRLQDFDTRCVRLEEQNLRRAIHASGSIPFVLNGERDIPGGPAGQYWDGGIIDYHFNPEQLDTDGLVLYPHFSEQLFPGWFDKFLPWRQAANHRYEQLVLLCPSAAFIDALPHGKIPDRSDFKNFGFPERLAYWKECIARGEQLAQEFAELISGNDPLAGAVVFK</sequence>
<gene>
    <name evidence="3" type="ORF">EYC82_10790</name>
</gene>
<evidence type="ECO:0000256" key="1">
    <source>
        <dbReference type="ARBA" id="ARBA00023098"/>
    </source>
</evidence>
<evidence type="ECO:0000313" key="3">
    <source>
        <dbReference type="EMBL" id="MCX2977839.1"/>
    </source>
</evidence>